<name>A0A2H5XD36_9BACT</name>
<dbReference type="Pfam" id="PF10282">
    <property type="entry name" value="Lactonase"/>
    <property type="match status" value="1"/>
</dbReference>
<evidence type="ECO:0000256" key="2">
    <source>
        <dbReference type="SAM" id="MobiDB-lite"/>
    </source>
</evidence>
<dbReference type="AlphaFoldDB" id="A0A2H5XD36"/>
<dbReference type="InterPro" id="IPR019405">
    <property type="entry name" value="Lactonase_7-beta_prop"/>
</dbReference>
<gene>
    <name evidence="3" type="primary">pgl</name>
    <name evidence="3" type="ORF">HRbin17_01605</name>
</gene>
<comment type="similarity">
    <text evidence="1">Belongs to the cycloisomerase 2 family.</text>
</comment>
<evidence type="ECO:0000313" key="3">
    <source>
        <dbReference type="EMBL" id="GBC99084.1"/>
    </source>
</evidence>
<dbReference type="InterPro" id="IPR050282">
    <property type="entry name" value="Cycloisomerase_2"/>
</dbReference>
<proteinExistence type="inferred from homology"/>
<dbReference type="EC" id="3.1.1.31" evidence="3"/>
<dbReference type="InterPro" id="IPR015943">
    <property type="entry name" value="WD40/YVTN_repeat-like_dom_sf"/>
</dbReference>
<keyword evidence="3" id="KW-0378">Hydrolase</keyword>
<evidence type="ECO:0000256" key="1">
    <source>
        <dbReference type="ARBA" id="ARBA00005564"/>
    </source>
</evidence>
<dbReference type="Gene3D" id="2.130.10.10">
    <property type="entry name" value="YVTN repeat-like/Quinoprotein amine dehydrogenase"/>
    <property type="match status" value="1"/>
</dbReference>
<comment type="caution">
    <text evidence="3">The sequence shown here is derived from an EMBL/GenBank/DDBJ whole genome shotgun (WGS) entry which is preliminary data.</text>
</comment>
<dbReference type="PANTHER" id="PTHR30344">
    <property type="entry name" value="6-PHOSPHOGLUCONOLACTONASE-RELATED"/>
    <property type="match status" value="1"/>
</dbReference>
<sequence length="421" mass="45450">MVHALKVQRWGKGWLIGLLVLLAGCTQGTLPVLRSDDLNAPRPNTPLRPLTPRREGSGKVMVTQPQRLRVYVGTYTYRGSKGIYAFELDLTTGTPTEPVLVAEATNPSFLAIHPSHRFLYAVNEVGEFNGERTGTVSAFVVDPPTGKLTLLNRQPSKGTAPCHLTVDKQGRFVLVANYGTGSVAVLPVEPDGRLGAPTTVVQHEGKGVNPKRQEGPHAHSVNLDAANRFVFVADLGLDKVLIYRFDVAKGALTPNEPPFAAVAPGAGPRHFAFHPNGRFAFVINELNSTVTAFRYDASRGALTEIQTVSTLPEGFSGDNWTAEVQVHPSGKFLYGSNRGHNSIAVFAIEADGRLRPLGQVPTQGKTPRHFAVDPTGTYLLVANQDTDNLVIFRIDQTGNLRPTGQQLAIPTPVCVLPVPLE</sequence>
<dbReference type="PANTHER" id="PTHR30344:SF1">
    <property type="entry name" value="6-PHOSPHOGLUCONOLACTONASE"/>
    <property type="match status" value="1"/>
</dbReference>
<accession>A0A2H5XD36</accession>
<dbReference type="Proteomes" id="UP000236173">
    <property type="component" value="Unassembled WGS sequence"/>
</dbReference>
<dbReference type="EMBL" id="BEHT01000020">
    <property type="protein sequence ID" value="GBC99084.1"/>
    <property type="molecule type" value="Genomic_DNA"/>
</dbReference>
<feature type="compositionally biased region" description="Low complexity" evidence="2">
    <location>
        <begin position="41"/>
        <end position="50"/>
    </location>
</feature>
<organism evidence="3 4">
    <name type="scientific">Candidatus Fervidibacter japonicus</name>
    <dbReference type="NCBI Taxonomy" id="2035412"/>
    <lineage>
        <taxon>Bacteria</taxon>
        <taxon>Candidatus Fervidibacterota</taxon>
        <taxon>Candidatus Fervidibacter</taxon>
    </lineage>
</organism>
<protein>
    <submittedName>
        <fullName evidence="3">6-phosphogluconolactonase</fullName>
        <ecNumber evidence="3">3.1.1.31</ecNumber>
    </submittedName>
</protein>
<reference evidence="4" key="1">
    <citation type="submission" date="2017-09" db="EMBL/GenBank/DDBJ databases">
        <title>Metaegenomics of thermophilic ammonia-oxidizing enrichment culture.</title>
        <authorList>
            <person name="Kato S."/>
            <person name="Suzuki K."/>
        </authorList>
    </citation>
    <scope>NUCLEOTIDE SEQUENCE [LARGE SCALE GENOMIC DNA]</scope>
</reference>
<feature type="region of interest" description="Disordered" evidence="2">
    <location>
        <begin position="36"/>
        <end position="59"/>
    </location>
</feature>
<dbReference type="GO" id="GO:0005829">
    <property type="term" value="C:cytosol"/>
    <property type="evidence" value="ECO:0007669"/>
    <property type="project" value="TreeGrafter"/>
</dbReference>
<dbReference type="InterPro" id="IPR011048">
    <property type="entry name" value="Haem_d1_sf"/>
</dbReference>
<dbReference type="GO" id="GO:0017057">
    <property type="term" value="F:6-phosphogluconolactonase activity"/>
    <property type="evidence" value="ECO:0007669"/>
    <property type="project" value="UniProtKB-EC"/>
</dbReference>
<evidence type="ECO:0000313" key="4">
    <source>
        <dbReference type="Proteomes" id="UP000236173"/>
    </source>
</evidence>
<dbReference type="PROSITE" id="PS51257">
    <property type="entry name" value="PROKAR_LIPOPROTEIN"/>
    <property type="match status" value="1"/>
</dbReference>
<dbReference type="FunFam" id="2.130.10.10:FF:000306">
    <property type="entry name" value="3-carboxymuconate cyclase"/>
    <property type="match status" value="1"/>
</dbReference>
<dbReference type="SUPFAM" id="SSF51004">
    <property type="entry name" value="C-terminal (heme d1) domain of cytochrome cd1-nitrite reductase"/>
    <property type="match status" value="1"/>
</dbReference>